<name>A0A0C3N0R2_PISTI</name>
<sequence>AFDACVLAKCDDHWITSPNTDYIPQPFIFDGETITPLRDGRFSHIDCFQWPQLFAERYTWSPCVPRTVAYGDDPTWKWLWWNVTQSAEDFVLERGSAFKVGRIHADKWKSMETVYNRLDERLQGWLKKYPHYEGPLRPDSWLGSCRRCLLCLKQLPFTFQDTVILVAFCQHLLLDVFGMLEYLD</sequence>
<evidence type="ECO:0000313" key="1">
    <source>
        <dbReference type="EMBL" id="KIN94704.1"/>
    </source>
</evidence>
<reference evidence="2" key="2">
    <citation type="submission" date="2015-01" db="EMBL/GenBank/DDBJ databases">
        <title>Evolutionary Origins and Diversification of the Mycorrhizal Mutualists.</title>
        <authorList>
            <consortium name="DOE Joint Genome Institute"/>
            <consortium name="Mycorrhizal Genomics Consortium"/>
            <person name="Kohler A."/>
            <person name="Kuo A."/>
            <person name="Nagy L.G."/>
            <person name="Floudas D."/>
            <person name="Copeland A."/>
            <person name="Barry K.W."/>
            <person name="Cichocki N."/>
            <person name="Veneault-Fourrey C."/>
            <person name="LaButti K."/>
            <person name="Lindquist E.A."/>
            <person name="Lipzen A."/>
            <person name="Lundell T."/>
            <person name="Morin E."/>
            <person name="Murat C."/>
            <person name="Riley R."/>
            <person name="Ohm R."/>
            <person name="Sun H."/>
            <person name="Tunlid A."/>
            <person name="Henrissat B."/>
            <person name="Grigoriev I.V."/>
            <person name="Hibbett D.S."/>
            <person name="Martin F."/>
        </authorList>
    </citation>
    <scope>NUCLEOTIDE SEQUENCE [LARGE SCALE GENOMIC DNA]</scope>
    <source>
        <strain evidence="2">Marx 270</strain>
    </source>
</reference>
<accession>A0A0C3N0R2</accession>
<reference evidence="1 2" key="1">
    <citation type="submission" date="2014-04" db="EMBL/GenBank/DDBJ databases">
        <authorList>
            <consortium name="DOE Joint Genome Institute"/>
            <person name="Kuo A."/>
            <person name="Kohler A."/>
            <person name="Costa M.D."/>
            <person name="Nagy L.G."/>
            <person name="Floudas D."/>
            <person name="Copeland A."/>
            <person name="Barry K.W."/>
            <person name="Cichocki N."/>
            <person name="Veneault-Fourrey C."/>
            <person name="LaButti K."/>
            <person name="Lindquist E.A."/>
            <person name="Lipzen A."/>
            <person name="Lundell T."/>
            <person name="Morin E."/>
            <person name="Murat C."/>
            <person name="Sun H."/>
            <person name="Tunlid A."/>
            <person name="Henrissat B."/>
            <person name="Grigoriev I.V."/>
            <person name="Hibbett D.S."/>
            <person name="Martin F."/>
            <person name="Nordberg H.P."/>
            <person name="Cantor M.N."/>
            <person name="Hua S.X."/>
        </authorList>
    </citation>
    <scope>NUCLEOTIDE SEQUENCE [LARGE SCALE GENOMIC DNA]</scope>
    <source>
        <strain evidence="1 2">Marx 270</strain>
    </source>
</reference>
<dbReference type="Proteomes" id="UP000054217">
    <property type="component" value="Unassembled WGS sequence"/>
</dbReference>
<proteinExistence type="predicted"/>
<dbReference type="InParanoid" id="A0A0C3N0R2"/>
<evidence type="ECO:0000313" key="2">
    <source>
        <dbReference type="Proteomes" id="UP000054217"/>
    </source>
</evidence>
<feature type="non-terminal residue" evidence="1">
    <location>
        <position position="1"/>
    </location>
</feature>
<organism evidence="1 2">
    <name type="scientific">Pisolithus tinctorius Marx 270</name>
    <dbReference type="NCBI Taxonomy" id="870435"/>
    <lineage>
        <taxon>Eukaryota</taxon>
        <taxon>Fungi</taxon>
        <taxon>Dikarya</taxon>
        <taxon>Basidiomycota</taxon>
        <taxon>Agaricomycotina</taxon>
        <taxon>Agaricomycetes</taxon>
        <taxon>Agaricomycetidae</taxon>
        <taxon>Boletales</taxon>
        <taxon>Sclerodermatineae</taxon>
        <taxon>Pisolithaceae</taxon>
        <taxon>Pisolithus</taxon>
    </lineage>
</organism>
<gene>
    <name evidence="1" type="ORF">M404DRAFT_76824</name>
</gene>
<dbReference type="AlphaFoldDB" id="A0A0C3N0R2"/>
<feature type="non-terminal residue" evidence="1">
    <location>
        <position position="184"/>
    </location>
</feature>
<dbReference type="HOGENOM" id="CLU_125776_0_0_1"/>
<dbReference type="EMBL" id="KN832088">
    <property type="protein sequence ID" value="KIN94704.1"/>
    <property type="molecule type" value="Genomic_DNA"/>
</dbReference>
<keyword evidence="2" id="KW-1185">Reference proteome</keyword>
<protein>
    <submittedName>
        <fullName evidence="1">Uncharacterized protein</fullName>
    </submittedName>
</protein>